<feature type="transmembrane region" description="Helical" evidence="9">
    <location>
        <begin position="84"/>
        <end position="105"/>
    </location>
</feature>
<dbReference type="OrthoDB" id="6188614at2759"/>
<dbReference type="AlphaFoldDB" id="A0A210QLU6"/>
<protein>
    <recommendedName>
        <fullName evidence="10">G-protein coupled receptors family 1 profile domain-containing protein</fullName>
    </recommendedName>
</protein>
<dbReference type="PROSITE" id="PS50262">
    <property type="entry name" value="G_PROTEIN_RECEP_F1_2"/>
    <property type="match status" value="1"/>
</dbReference>
<dbReference type="SUPFAM" id="SSF81321">
    <property type="entry name" value="Family A G protein-coupled receptor-like"/>
    <property type="match status" value="1"/>
</dbReference>
<evidence type="ECO:0000256" key="5">
    <source>
        <dbReference type="ARBA" id="ARBA00023040"/>
    </source>
</evidence>
<comment type="caution">
    <text evidence="11">The sequence shown here is derived from an EMBL/GenBank/DDBJ whole genome shotgun (WGS) entry which is preliminary data.</text>
</comment>
<dbReference type="GO" id="GO:0004930">
    <property type="term" value="F:G protein-coupled receptor activity"/>
    <property type="evidence" value="ECO:0007669"/>
    <property type="project" value="UniProtKB-KW"/>
</dbReference>
<dbReference type="Gene3D" id="1.20.1070.10">
    <property type="entry name" value="Rhodopsin 7-helix transmembrane proteins"/>
    <property type="match status" value="1"/>
</dbReference>
<keyword evidence="12" id="KW-1185">Reference proteome</keyword>
<keyword evidence="8" id="KW-0807">Transducer</keyword>
<dbReference type="Proteomes" id="UP000242188">
    <property type="component" value="Unassembled WGS sequence"/>
</dbReference>
<feature type="transmembrane region" description="Helical" evidence="9">
    <location>
        <begin position="28"/>
        <end position="49"/>
    </location>
</feature>
<evidence type="ECO:0000256" key="3">
    <source>
        <dbReference type="ARBA" id="ARBA00022692"/>
    </source>
</evidence>
<evidence type="ECO:0000256" key="1">
    <source>
        <dbReference type="ARBA" id="ARBA00004651"/>
    </source>
</evidence>
<evidence type="ECO:0000256" key="8">
    <source>
        <dbReference type="ARBA" id="ARBA00023224"/>
    </source>
</evidence>
<organism evidence="11 12">
    <name type="scientific">Mizuhopecten yessoensis</name>
    <name type="common">Japanese scallop</name>
    <name type="synonym">Patinopecten yessoensis</name>
    <dbReference type="NCBI Taxonomy" id="6573"/>
    <lineage>
        <taxon>Eukaryota</taxon>
        <taxon>Metazoa</taxon>
        <taxon>Spiralia</taxon>
        <taxon>Lophotrochozoa</taxon>
        <taxon>Mollusca</taxon>
        <taxon>Bivalvia</taxon>
        <taxon>Autobranchia</taxon>
        <taxon>Pteriomorphia</taxon>
        <taxon>Pectinida</taxon>
        <taxon>Pectinoidea</taxon>
        <taxon>Pectinidae</taxon>
        <taxon>Mizuhopecten</taxon>
    </lineage>
</organism>
<evidence type="ECO:0000256" key="7">
    <source>
        <dbReference type="ARBA" id="ARBA00023170"/>
    </source>
</evidence>
<evidence type="ECO:0000313" key="12">
    <source>
        <dbReference type="Proteomes" id="UP000242188"/>
    </source>
</evidence>
<keyword evidence="6 9" id="KW-0472">Membrane</keyword>
<sequence length="403" mass="45733">MYITILKYIASGTRIVTKGAIRTYQLRAPYGLIIIMTTTALPMTTSLIGDNSTANSTWPLDQGNITHRPYEMDPNEILDLQKRFIPIIVLSIPAHLSILIIILCNKSLRNQAFFMGVLSMTIFDLFHYMVVLPINFDHYINWGKWRHGNIVCIVYIVFLNSKLYVSALMILALCVERLMTKLRSVAVVGERTSSIVSKVCLVLPWCIGIVGGVLITLIKQDEMSRHRYLHEHYCVFMVEQTFHIPYLVIMYLIPLGLLVLVPIAMMMVVYKYKKSDWNRLSAETLEPAAVSLRMSTLCVWIVSIVYVVLCVPVTYCLTLLVLCVRRIAGCPTIQLYRDTHTVSLLLGFVTPFLWIITVEIRAALLSFKFRVINMVTPSEGQKTVLSFSSLQHKISSDDTGTGR</sequence>
<comment type="subcellular location">
    <subcellularLocation>
        <location evidence="1">Cell membrane</location>
        <topology evidence="1">Multi-pass membrane protein</topology>
    </subcellularLocation>
</comment>
<dbReference type="GO" id="GO:0005886">
    <property type="term" value="C:plasma membrane"/>
    <property type="evidence" value="ECO:0007669"/>
    <property type="project" value="UniProtKB-SubCell"/>
</dbReference>
<keyword evidence="4 9" id="KW-1133">Transmembrane helix</keyword>
<proteinExistence type="predicted"/>
<feature type="transmembrane region" description="Helical" evidence="9">
    <location>
        <begin position="148"/>
        <end position="174"/>
    </location>
</feature>
<feature type="domain" description="G-protein coupled receptors family 1 profile" evidence="10">
    <location>
        <begin position="94"/>
        <end position="354"/>
    </location>
</feature>
<gene>
    <name evidence="11" type="ORF">KP79_PYT03976</name>
</gene>
<reference evidence="11 12" key="1">
    <citation type="journal article" date="2017" name="Nat. Ecol. Evol.">
        <title>Scallop genome provides insights into evolution of bilaterian karyotype and development.</title>
        <authorList>
            <person name="Wang S."/>
            <person name="Zhang J."/>
            <person name="Jiao W."/>
            <person name="Li J."/>
            <person name="Xun X."/>
            <person name="Sun Y."/>
            <person name="Guo X."/>
            <person name="Huan P."/>
            <person name="Dong B."/>
            <person name="Zhang L."/>
            <person name="Hu X."/>
            <person name="Sun X."/>
            <person name="Wang J."/>
            <person name="Zhao C."/>
            <person name="Wang Y."/>
            <person name="Wang D."/>
            <person name="Huang X."/>
            <person name="Wang R."/>
            <person name="Lv J."/>
            <person name="Li Y."/>
            <person name="Zhang Z."/>
            <person name="Liu B."/>
            <person name="Lu W."/>
            <person name="Hui Y."/>
            <person name="Liang J."/>
            <person name="Zhou Z."/>
            <person name="Hou R."/>
            <person name="Li X."/>
            <person name="Liu Y."/>
            <person name="Li H."/>
            <person name="Ning X."/>
            <person name="Lin Y."/>
            <person name="Zhao L."/>
            <person name="Xing Q."/>
            <person name="Dou J."/>
            <person name="Li Y."/>
            <person name="Mao J."/>
            <person name="Guo H."/>
            <person name="Dou H."/>
            <person name="Li T."/>
            <person name="Mu C."/>
            <person name="Jiang W."/>
            <person name="Fu Q."/>
            <person name="Fu X."/>
            <person name="Miao Y."/>
            <person name="Liu J."/>
            <person name="Yu Q."/>
            <person name="Li R."/>
            <person name="Liao H."/>
            <person name="Li X."/>
            <person name="Kong Y."/>
            <person name="Jiang Z."/>
            <person name="Chourrout D."/>
            <person name="Li R."/>
            <person name="Bao Z."/>
        </authorList>
    </citation>
    <scope>NUCLEOTIDE SEQUENCE [LARGE SCALE GENOMIC DNA]</scope>
    <source>
        <strain evidence="11 12">PY_sf001</strain>
    </source>
</reference>
<dbReference type="PANTHER" id="PTHR24228">
    <property type="entry name" value="B2 BRADYKININ RECEPTOR/ANGIOTENSIN II RECEPTOR"/>
    <property type="match status" value="1"/>
</dbReference>
<name>A0A210QLU6_MIZYE</name>
<feature type="transmembrane region" description="Helical" evidence="9">
    <location>
        <begin position="342"/>
        <end position="364"/>
    </location>
</feature>
<keyword evidence="7" id="KW-0675">Receptor</keyword>
<accession>A0A210QLU6</accession>
<dbReference type="InterPro" id="IPR000276">
    <property type="entry name" value="GPCR_Rhodpsn"/>
</dbReference>
<feature type="transmembrane region" description="Helical" evidence="9">
    <location>
        <begin position="195"/>
        <end position="218"/>
    </location>
</feature>
<feature type="transmembrane region" description="Helical" evidence="9">
    <location>
        <begin position="246"/>
        <end position="270"/>
    </location>
</feature>
<evidence type="ECO:0000259" key="10">
    <source>
        <dbReference type="PROSITE" id="PS50262"/>
    </source>
</evidence>
<feature type="transmembrane region" description="Helical" evidence="9">
    <location>
        <begin position="112"/>
        <end position="136"/>
    </location>
</feature>
<dbReference type="CDD" id="cd00637">
    <property type="entry name" value="7tm_classA_rhodopsin-like"/>
    <property type="match status" value="1"/>
</dbReference>
<evidence type="ECO:0000256" key="4">
    <source>
        <dbReference type="ARBA" id="ARBA00022989"/>
    </source>
</evidence>
<dbReference type="InterPro" id="IPR017452">
    <property type="entry name" value="GPCR_Rhodpsn_7TM"/>
</dbReference>
<keyword evidence="5" id="KW-0297">G-protein coupled receptor</keyword>
<evidence type="ECO:0000256" key="9">
    <source>
        <dbReference type="SAM" id="Phobius"/>
    </source>
</evidence>
<evidence type="ECO:0000313" key="11">
    <source>
        <dbReference type="EMBL" id="OWF49702.1"/>
    </source>
</evidence>
<feature type="transmembrane region" description="Helical" evidence="9">
    <location>
        <begin position="297"/>
        <end position="322"/>
    </location>
</feature>
<dbReference type="EMBL" id="NEDP02002992">
    <property type="protein sequence ID" value="OWF49702.1"/>
    <property type="molecule type" value="Genomic_DNA"/>
</dbReference>
<keyword evidence="2" id="KW-1003">Cell membrane</keyword>
<dbReference type="PANTHER" id="PTHR24228:SF59">
    <property type="entry name" value="NEUROPEPTIDE RECEPTOR 15"/>
    <property type="match status" value="1"/>
</dbReference>
<evidence type="ECO:0000256" key="6">
    <source>
        <dbReference type="ARBA" id="ARBA00023136"/>
    </source>
</evidence>
<keyword evidence="3 9" id="KW-0812">Transmembrane</keyword>
<dbReference type="Pfam" id="PF00001">
    <property type="entry name" value="7tm_1"/>
    <property type="match status" value="1"/>
</dbReference>
<evidence type="ECO:0000256" key="2">
    <source>
        <dbReference type="ARBA" id="ARBA00022475"/>
    </source>
</evidence>